<evidence type="ECO:0000313" key="3">
    <source>
        <dbReference type="Proteomes" id="UP000234456"/>
    </source>
</evidence>
<keyword evidence="1" id="KW-1133">Transmembrane helix</keyword>
<proteinExistence type="predicted"/>
<evidence type="ECO:0000256" key="1">
    <source>
        <dbReference type="SAM" id="Phobius"/>
    </source>
</evidence>
<name>A0A2N4TY98_RALPI</name>
<feature type="transmembrane region" description="Helical" evidence="1">
    <location>
        <begin position="6"/>
        <end position="24"/>
    </location>
</feature>
<keyword evidence="1" id="KW-0812">Transmembrane</keyword>
<organism evidence="2 3">
    <name type="scientific">Ralstonia pickettii</name>
    <name type="common">Burkholderia pickettii</name>
    <dbReference type="NCBI Taxonomy" id="329"/>
    <lineage>
        <taxon>Bacteria</taxon>
        <taxon>Pseudomonadati</taxon>
        <taxon>Pseudomonadota</taxon>
        <taxon>Betaproteobacteria</taxon>
        <taxon>Burkholderiales</taxon>
        <taxon>Burkholderiaceae</taxon>
        <taxon>Ralstonia</taxon>
    </lineage>
</organism>
<keyword evidence="1" id="KW-0472">Membrane</keyword>
<comment type="caution">
    <text evidence="2">The sequence shown here is derived from an EMBL/GenBank/DDBJ whole genome shotgun (WGS) entry which is preliminary data.</text>
</comment>
<dbReference type="RefSeq" id="WP_102065068.1">
    <property type="nucleotide sequence ID" value="NZ_PKQE01000001.1"/>
</dbReference>
<sequence>MAIELIVQHVAAALIFGALMVAIFRGKRALFKQKSPTGKEQIVVAAIWIFVSVLGQLGTSLSPFERERSVAEGLKKAPLGNALATNAPQEFENLVKRIAAVDDRAPDAKEQITNLVLTTVDSIVNQRVATAPDAVVVRWATAQALGTREIQQRDPIACYNKIYGHTAQNFVPSEATYNALTNARIELLQTSAQTPQASQAFLRDKLRPIMTRLGQRYGSRIRVLDNPTAPDANKQDACEITLTLWEEIAHRPPEEAGPILRALYKS</sequence>
<dbReference type="Proteomes" id="UP000234456">
    <property type="component" value="Unassembled WGS sequence"/>
</dbReference>
<evidence type="ECO:0000313" key="2">
    <source>
        <dbReference type="EMBL" id="PLC44671.1"/>
    </source>
</evidence>
<dbReference type="AlphaFoldDB" id="A0A2N4TY98"/>
<reference evidence="2 3" key="1">
    <citation type="submission" date="2017-12" db="EMBL/GenBank/DDBJ databases">
        <title>Draft genome sequence of Ralstonia pickettii 52.</title>
        <authorList>
            <person name="Zheng B."/>
        </authorList>
    </citation>
    <scope>NUCLEOTIDE SEQUENCE [LARGE SCALE GENOMIC DNA]</scope>
    <source>
        <strain evidence="2 3">52</strain>
    </source>
</reference>
<dbReference type="EMBL" id="PKQE01000001">
    <property type="protein sequence ID" value="PLC44671.1"/>
    <property type="molecule type" value="Genomic_DNA"/>
</dbReference>
<gene>
    <name evidence="2" type="ORF">C0Q88_08310</name>
</gene>
<protein>
    <submittedName>
        <fullName evidence="2">Uncharacterized protein</fullName>
    </submittedName>
</protein>
<accession>A0A2N4TY98</accession>